<keyword evidence="4" id="KW-1185">Reference proteome</keyword>
<dbReference type="Gene3D" id="3.30.565.10">
    <property type="entry name" value="Histidine kinase-like ATPase, C-terminal domain"/>
    <property type="match status" value="1"/>
</dbReference>
<keyword evidence="1" id="KW-0418">Kinase</keyword>
<dbReference type="Pfam" id="PF13581">
    <property type="entry name" value="HATPase_c_2"/>
    <property type="match status" value="1"/>
</dbReference>
<keyword evidence="3" id="KW-0067">ATP-binding</keyword>
<keyword evidence="3" id="KW-0547">Nucleotide-binding</keyword>
<dbReference type="GO" id="GO:0005524">
    <property type="term" value="F:ATP binding"/>
    <property type="evidence" value="ECO:0007669"/>
    <property type="project" value="UniProtKB-KW"/>
</dbReference>
<keyword evidence="1" id="KW-0723">Serine/threonine-protein kinase</keyword>
<dbReference type="PANTHER" id="PTHR35526:SF3">
    <property type="entry name" value="ANTI-SIGMA-F FACTOR RSBW"/>
    <property type="match status" value="1"/>
</dbReference>
<gene>
    <name evidence="3" type="ORF">GCM10010347_49780</name>
</gene>
<accession>A0ABQ3F2S6</accession>
<proteinExistence type="predicted"/>
<evidence type="ECO:0000256" key="1">
    <source>
        <dbReference type="ARBA" id="ARBA00022527"/>
    </source>
</evidence>
<protein>
    <submittedName>
        <fullName evidence="3">ATP-binding protein</fullName>
    </submittedName>
</protein>
<dbReference type="InterPro" id="IPR003594">
    <property type="entry name" value="HATPase_dom"/>
</dbReference>
<dbReference type="Proteomes" id="UP000642673">
    <property type="component" value="Unassembled WGS sequence"/>
</dbReference>
<dbReference type="InterPro" id="IPR050267">
    <property type="entry name" value="Anti-sigma-factor_SerPK"/>
</dbReference>
<dbReference type="SUPFAM" id="SSF55874">
    <property type="entry name" value="ATPase domain of HSP90 chaperone/DNA topoisomerase II/histidine kinase"/>
    <property type="match status" value="1"/>
</dbReference>
<evidence type="ECO:0000313" key="3">
    <source>
        <dbReference type="EMBL" id="GHB73436.1"/>
    </source>
</evidence>
<sequence length="144" mass="15795">MTLVTHRDARQVNVTNEPALVRDRFYPRSRQTVAAARHFAAETLDAWDAGARLDDVLLCVSELATNALLHGVPPGRGYRLRLFRFDGVVRVEVHDSGGGRPRVGDRDAAAERGRGLLLVAAVADRWGVGLRSPGKTVWCELDTP</sequence>
<reference evidence="4" key="1">
    <citation type="journal article" date="2019" name="Int. J. Syst. Evol. Microbiol.">
        <title>The Global Catalogue of Microorganisms (GCM) 10K type strain sequencing project: providing services to taxonomists for standard genome sequencing and annotation.</title>
        <authorList>
            <consortium name="The Broad Institute Genomics Platform"/>
            <consortium name="The Broad Institute Genome Sequencing Center for Infectious Disease"/>
            <person name="Wu L."/>
            <person name="Ma J."/>
        </authorList>
    </citation>
    <scope>NUCLEOTIDE SEQUENCE [LARGE SCALE GENOMIC DNA]</scope>
    <source>
        <strain evidence="4">JCM 4738</strain>
    </source>
</reference>
<organism evidence="3 4">
    <name type="scientific">Streptomyces cirratus</name>
    <dbReference type="NCBI Taxonomy" id="68187"/>
    <lineage>
        <taxon>Bacteria</taxon>
        <taxon>Bacillati</taxon>
        <taxon>Actinomycetota</taxon>
        <taxon>Actinomycetes</taxon>
        <taxon>Kitasatosporales</taxon>
        <taxon>Streptomycetaceae</taxon>
        <taxon>Streptomyces</taxon>
    </lineage>
</organism>
<dbReference type="EMBL" id="BMVP01000011">
    <property type="protein sequence ID" value="GHB73436.1"/>
    <property type="molecule type" value="Genomic_DNA"/>
</dbReference>
<keyword evidence="1" id="KW-0808">Transferase</keyword>
<comment type="caution">
    <text evidence="3">The sequence shown here is derived from an EMBL/GenBank/DDBJ whole genome shotgun (WGS) entry which is preliminary data.</text>
</comment>
<dbReference type="CDD" id="cd16936">
    <property type="entry name" value="HATPase_RsbW-like"/>
    <property type="match status" value="1"/>
</dbReference>
<name>A0ABQ3F2S6_9ACTN</name>
<feature type="domain" description="Histidine kinase/HSP90-like ATPase" evidence="2">
    <location>
        <begin position="31"/>
        <end position="138"/>
    </location>
</feature>
<evidence type="ECO:0000313" key="4">
    <source>
        <dbReference type="Proteomes" id="UP000642673"/>
    </source>
</evidence>
<evidence type="ECO:0000259" key="2">
    <source>
        <dbReference type="Pfam" id="PF13581"/>
    </source>
</evidence>
<dbReference type="PANTHER" id="PTHR35526">
    <property type="entry name" value="ANTI-SIGMA-F FACTOR RSBW-RELATED"/>
    <property type="match status" value="1"/>
</dbReference>
<dbReference type="InterPro" id="IPR036890">
    <property type="entry name" value="HATPase_C_sf"/>
</dbReference>